<accession>A0ABN3A3W1</accession>
<dbReference type="CDD" id="cd03257">
    <property type="entry name" value="ABC_NikE_OppD_transporters"/>
    <property type="match status" value="1"/>
</dbReference>
<dbReference type="InterPro" id="IPR027417">
    <property type="entry name" value="P-loop_NTPase"/>
</dbReference>
<dbReference type="SMART" id="SM00382">
    <property type="entry name" value="AAA"/>
    <property type="match status" value="1"/>
</dbReference>
<reference evidence="6 7" key="1">
    <citation type="journal article" date="2019" name="Int. J. Syst. Evol. Microbiol.">
        <title>The Global Catalogue of Microorganisms (GCM) 10K type strain sequencing project: providing services to taxonomists for standard genome sequencing and annotation.</title>
        <authorList>
            <consortium name="The Broad Institute Genomics Platform"/>
            <consortium name="The Broad Institute Genome Sequencing Center for Infectious Disease"/>
            <person name="Wu L."/>
            <person name="Ma J."/>
        </authorList>
    </citation>
    <scope>NUCLEOTIDE SEQUENCE [LARGE SCALE GENOMIC DNA]</scope>
    <source>
        <strain evidence="6 7">JCM 16022</strain>
    </source>
</reference>
<dbReference type="EMBL" id="BAAAQR010000014">
    <property type="protein sequence ID" value="GAA2153443.1"/>
    <property type="molecule type" value="Genomic_DNA"/>
</dbReference>
<dbReference type="Pfam" id="PF08352">
    <property type="entry name" value="oligo_HPY"/>
    <property type="match status" value="1"/>
</dbReference>
<dbReference type="Proteomes" id="UP001501771">
    <property type="component" value="Unassembled WGS sequence"/>
</dbReference>
<dbReference type="PROSITE" id="PS00211">
    <property type="entry name" value="ABC_TRANSPORTER_1"/>
    <property type="match status" value="1"/>
</dbReference>
<dbReference type="PROSITE" id="PS50893">
    <property type="entry name" value="ABC_TRANSPORTER_2"/>
    <property type="match status" value="1"/>
</dbReference>
<evidence type="ECO:0000256" key="1">
    <source>
        <dbReference type="ARBA" id="ARBA00005417"/>
    </source>
</evidence>
<dbReference type="PANTHER" id="PTHR43776">
    <property type="entry name" value="TRANSPORT ATP-BINDING PROTEIN"/>
    <property type="match status" value="1"/>
</dbReference>
<sequence>MTGPQLEAHGVNVEFITRGGQVARALDGVDLRVGAGEIVALVGESGSGKTTVARTMLGLERPASGRIVFDGEPLSYSTRALRRLRRRVQMVLQDPAGALNPRQTVYESVAEGLRLHGIVAKDPERRTEAELVAAAMSSAGLRPPEALFLRYPHELSGGQRQRVLIAGALALGPELLVADEPVSSLDASIRGEILALLLRLREELGLGVLVVTHDLGLAWNIADRIAVMYLGRIVEAGPTEEVLQAPQHPYTQALLSVVPEMEELRPVVLTGEIPDPTRIPGGCRFHPRCPALQDGTAAAEGVDDRCREQPLEILPDDTVGHHVACHLARLRNSTGPRTSPESRSLA</sequence>
<dbReference type="InterPro" id="IPR050319">
    <property type="entry name" value="ABC_transp_ATP-bind"/>
</dbReference>
<evidence type="ECO:0000256" key="2">
    <source>
        <dbReference type="ARBA" id="ARBA00022448"/>
    </source>
</evidence>
<feature type="domain" description="ABC transporter" evidence="5">
    <location>
        <begin position="11"/>
        <end position="255"/>
    </location>
</feature>
<dbReference type="NCBIfam" id="TIGR01727">
    <property type="entry name" value="oligo_HPY"/>
    <property type="match status" value="1"/>
</dbReference>
<dbReference type="Pfam" id="PF00005">
    <property type="entry name" value="ABC_tran"/>
    <property type="match status" value="1"/>
</dbReference>
<dbReference type="InterPro" id="IPR003593">
    <property type="entry name" value="AAA+_ATPase"/>
</dbReference>
<dbReference type="PANTHER" id="PTHR43776:SF7">
    <property type="entry name" value="D,D-DIPEPTIDE TRANSPORT ATP-BINDING PROTEIN DDPF-RELATED"/>
    <property type="match status" value="1"/>
</dbReference>
<keyword evidence="4 6" id="KW-0067">ATP-binding</keyword>
<keyword evidence="7" id="KW-1185">Reference proteome</keyword>
<comment type="similarity">
    <text evidence="1">Belongs to the ABC transporter superfamily.</text>
</comment>
<dbReference type="Gene3D" id="3.40.50.300">
    <property type="entry name" value="P-loop containing nucleotide triphosphate hydrolases"/>
    <property type="match status" value="1"/>
</dbReference>
<dbReference type="InterPro" id="IPR003439">
    <property type="entry name" value="ABC_transporter-like_ATP-bd"/>
</dbReference>
<dbReference type="InterPro" id="IPR017871">
    <property type="entry name" value="ABC_transporter-like_CS"/>
</dbReference>
<evidence type="ECO:0000313" key="7">
    <source>
        <dbReference type="Proteomes" id="UP001501771"/>
    </source>
</evidence>
<protein>
    <submittedName>
        <fullName evidence="6">ABC transporter ATP-binding protein</fullName>
    </submittedName>
</protein>
<name>A0ABN3A3W1_9ACTN</name>
<organism evidence="6 7">
    <name type="scientific">Nocardioides koreensis</name>
    <dbReference type="NCBI Taxonomy" id="433651"/>
    <lineage>
        <taxon>Bacteria</taxon>
        <taxon>Bacillati</taxon>
        <taxon>Actinomycetota</taxon>
        <taxon>Actinomycetes</taxon>
        <taxon>Propionibacteriales</taxon>
        <taxon>Nocardioidaceae</taxon>
        <taxon>Nocardioides</taxon>
    </lineage>
</organism>
<evidence type="ECO:0000313" key="6">
    <source>
        <dbReference type="EMBL" id="GAA2153443.1"/>
    </source>
</evidence>
<gene>
    <name evidence="6" type="ORF">GCM10009844_37850</name>
</gene>
<dbReference type="InterPro" id="IPR013563">
    <property type="entry name" value="Oligopep_ABC_C"/>
</dbReference>
<comment type="caution">
    <text evidence="6">The sequence shown here is derived from an EMBL/GenBank/DDBJ whole genome shotgun (WGS) entry which is preliminary data.</text>
</comment>
<proteinExistence type="inferred from homology"/>
<dbReference type="RefSeq" id="WP_344156088.1">
    <property type="nucleotide sequence ID" value="NZ_BAAAQR010000014.1"/>
</dbReference>
<evidence type="ECO:0000259" key="5">
    <source>
        <dbReference type="PROSITE" id="PS50893"/>
    </source>
</evidence>
<evidence type="ECO:0000256" key="4">
    <source>
        <dbReference type="ARBA" id="ARBA00022840"/>
    </source>
</evidence>
<dbReference type="GO" id="GO:0005524">
    <property type="term" value="F:ATP binding"/>
    <property type="evidence" value="ECO:0007669"/>
    <property type="project" value="UniProtKB-KW"/>
</dbReference>
<keyword evidence="2" id="KW-0813">Transport</keyword>
<evidence type="ECO:0000256" key="3">
    <source>
        <dbReference type="ARBA" id="ARBA00022741"/>
    </source>
</evidence>
<dbReference type="SUPFAM" id="SSF52540">
    <property type="entry name" value="P-loop containing nucleoside triphosphate hydrolases"/>
    <property type="match status" value="1"/>
</dbReference>
<keyword evidence="3" id="KW-0547">Nucleotide-binding</keyword>